<proteinExistence type="predicted"/>
<feature type="compositionally biased region" description="Polar residues" evidence="1">
    <location>
        <begin position="533"/>
        <end position="546"/>
    </location>
</feature>
<reference evidence="4" key="1">
    <citation type="submission" date="2025-08" db="UniProtKB">
        <authorList>
            <consortium name="RefSeq"/>
        </authorList>
    </citation>
    <scope>IDENTIFICATION</scope>
</reference>
<accession>A0A7E6ERD8</accession>
<dbReference type="CDD" id="cd05481">
    <property type="entry name" value="retropepsin_like_LTR_1"/>
    <property type="match status" value="1"/>
</dbReference>
<dbReference type="InterPro" id="IPR036397">
    <property type="entry name" value="RNaseH_sf"/>
</dbReference>
<evidence type="ECO:0000313" key="3">
    <source>
        <dbReference type="Proteomes" id="UP000515154"/>
    </source>
</evidence>
<name>A0A7E6ERD8_9MOLL</name>
<feature type="region of interest" description="Disordered" evidence="1">
    <location>
        <begin position="28"/>
        <end position="54"/>
    </location>
</feature>
<evidence type="ECO:0000313" key="4">
    <source>
        <dbReference type="RefSeq" id="XP_036358216.1"/>
    </source>
</evidence>
<dbReference type="AlphaFoldDB" id="A0A7E6ERD8"/>
<sequence>MSCIRYTLQRMWKTEPLGKICRITKSQRYKPQFSKRSRNRRDIHAQQQEQSTSEEEFLAIGIINVHEMGKDDRKKEDEAYTTIRIQKKPERKRTNIDLRLKIDTGAQSDILPVSLYKKMFPENMTEEDRVRKGILTPSDVVLTAYGGTRIPQLGKTTIRGTHKGKTVECTFYVTRTEGPAILGLDTCRRLNIVSVNAEVKAAPSRIDSDMPIKDRPLITNKKEMEGLSRKVHHIVNVTTNKRMYKDIEKTVSTCRICQKYKTSQQKEEMISSDIPRRPWQTIGVDLFTEGQEWYLIMACYYSKFPFVRKVKDLTAKTITTVARGLLAEQGIPEQIICDNGTQFTSQEFKKLAEEYGFNITTSSPHYPKGHGFIERQVQTVKRTLVKCRETKEDPHLALLSLRETPLRADMKSPAELLNGRKYKTTLPTKIQLPIDQEETRAKLAATQEQSQRYYNKHAQYLPEMLGGQHVHTQDPITKTWIPAQVVSRAETPRSYIIETESGRQLRRNRAHIRPTPKLSRKTCTTPAALVTPPTESSPQRVPTTYQ</sequence>
<dbReference type="PROSITE" id="PS50994">
    <property type="entry name" value="INTEGRASE"/>
    <property type="match status" value="1"/>
</dbReference>
<keyword evidence="3" id="KW-1185">Reference proteome</keyword>
<dbReference type="InterPro" id="IPR001584">
    <property type="entry name" value="Integrase_cat-core"/>
</dbReference>
<dbReference type="PANTHER" id="PTHR37984:SF7">
    <property type="entry name" value="INTEGRASE CATALYTIC DOMAIN-CONTAINING PROTEIN"/>
    <property type="match status" value="1"/>
</dbReference>
<dbReference type="GO" id="GO:0003676">
    <property type="term" value="F:nucleic acid binding"/>
    <property type="evidence" value="ECO:0007669"/>
    <property type="project" value="InterPro"/>
</dbReference>
<dbReference type="RefSeq" id="XP_036358216.1">
    <property type="nucleotide sequence ID" value="XM_036502323.1"/>
</dbReference>
<feature type="compositionally biased region" description="Basic residues" evidence="1">
    <location>
        <begin position="504"/>
        <end position="520"/>
    </location>
</feature>
<protein>
    <submittedName>
        <fullName evidence="4">Uncharacterized protein LOC118763069</fullName>
    </submittedName>
</protein>
<dbReference type="KEGG" id="osn:118763069"/>
<dbReference type="PANTHER" id="PTHR37984">
    <property type="entry name" value="PROTEIN CBG26694"/>
    <property type="match status" value="1"/>
</dbReference>
<dbReference type="Pfam" id="PF00665">
    <property type="entry name" value="rve"/>
    <property type="match status" value="1"/>
</dbReference>
<dbReference type="GO" id="GO:0015074">
    <property type="term" value="P:DNA integration"/>
    <property type="evidence" value="ECO:0007669"/>
    <property type="project" value="InterPro"/>
</dbReference>
<dbReference type="InterPro" id="IPR012337">
    <property type="entry name" value="RNaseH-like_sf"/>
</dbReference>
<organism evidence="3 4">
    <name type="scientific">Octopus sinensis</name>
    <name type="common">East Asian common octopus</name>
    <dbReference type="NCBI Taxonomy" id="2607531"/>
    <lineage>
        <taxon>Eukaryota</taxon>
        <taxon>Metazoa</taxon>
        <taxon>Spiralia</taxon>
        <taxon>Lophotrochozoa</taxon>
        <taxon>Mollusca</taxon>
        <taxon>Cephalopoda</taxon>
        <taxon>Coleoidea</taxon>
        <taxon>Octopodiformes</taxon>
        <taxon>Octopoda</taxon>
        <taxon>Incirrata</taxon>
        <taxon>Octopodidae</taxon>
        <taxon>Octopus</taxon>
    </lineage>
</organism>
<feature type="region of interest" description="Disordered" evidence="1">
    <location>
        <begin position="501"/>
        <end position="546"/>
    </location>
</feature>
<dbReference type="Proteomes" id="UP000515154">
    <property type="component" value="Linkage group LG1"/>
</dbReference>
<feature type="domain" description="Integrase catalytic" evidence="2">
    <location>
        <begin position="271"/>
        <end position="441"/>
    </location>
</feature>
<dbReference type="SUPFAM" id="SSF53098">
    <property type="entry name" value="Ribonuclease H-like"/>
    <property type="match status" value="1"/>
</dbReference>
<evidence type="ECO:0000259" key="2">
    <source>
        <dbReference type="PROSITE" id="PS50994"/>
    </source>
</evidence>
<dbReference type="InterPro" id="IPR050951">
    <property type="entry name" value="Retrovirus_Pol_polyprotein"/>
</dbReference>
<gene>
    <name evidence="4" type="primary">LOC118763069</name>
</gene>
<feature type="compositionally biased region" description="Basic residues" evidence="1">
    <location>
        <begin position="28"/>
        <end position="41"/>
    </location>
</feature>
<dbReference type="Gene3D" id="3.30.420.10">
    <property type="entry name" value="Ribonuclease H-like superfamily/Ribonuclease H"/>
    <property type="match status" value="1"/>
</dbReference>
<dbReference type="FunFam" id="3.30.420.10:FF:000063">
    <property type="entry name" value="Retrovirus-related Pol polyprotein from transposon 297-like Protein"/>
    <property type="match status" value="1"/>
</dbReference>
<evidence type="ECO:0000256" key="1">
    <source>
        <dbReference type="SAM" id="MobiDB-lite"/>
    </source>
</evidence>